<dbReference type="Proteomes" id="UP000829476">
    <property type="component" value="Chromosome"/>
</dbReference>
<proteinExistence type="predicted"/>
<dbReference type="Pfam" id="PF21983">
    <property type="entry name" value="NikA-like"/>
    <property type="match status" value="1"/>
</dbReference>
<gene>
    <name evidence="1" type="ORF">MQE36_11770</name>
</gene>
<dbReference type="NCBIfam" id="NF041418">
    <property type="entry name" value="MbpA"/>
    <property type="match status" value="1"/>
</dbReference>
<dbReference type="EMBL" id="CP094326">
    <property type="protein sequence ID" value="UNY97762.1"/>
    <property type="molecule type" value="Genomic_DNA"/>
</dbReference>
<dbReference type="RefSeq" id="WP_242936173.1">
    <property type="nucleotide sequence ID" value="NZ_CP094326.1"/>
</dbReference>
<evidence type="ECO:0000313" key="1">
    <source>
        <dbReference type="EMBL" id="UNY97762.1"/>
    </source>
</evidence>
<name>A0ABY3YIU1_9FLAO</name>
<dbReference type="InterPro" id="IPR049793">
    <property type="entry name" value="MbpA-like"/>
</dbReference>
<protein>
    <recommendedName>
        <fullName evidence="3">Mobilization protein</fullName>
    </recommendedName>
</protein>
<dbReference type="InterPro" id="IPR053842">
    <property type="entry name" value="NikA-like"/>
</dbReference>
<reference evidence="1 2" key="1">
    <citation type="journal article" date="2018" name="Int. J. Syst. Evol. Microbiol.">
        <title>Zhouia spongiae sp. nov., isolated from a marine sponge.</title>
        <authorList>
            <person name="Zhuang L."/>
            <person name="Lin B."/>
            <person name="Qin F."/>
            <person name="Luo L."/>
        </authorList>
    </citation>
    <scope>NUCLEOTIDE SEQUENCE [LARGE SCALE GENOMIC DNA]</scope>
    <source>
        <strain evidence="1 2">HN-Y44</strain>
    </source>
</reference>
<accession>A0ABY3YIU1</accession>
<sequence>MAKSRKKIKTTYIKFRCSRFEKRLLQVKAKRANLSLSAYCRMVALDDKIVERFTDQQIEIYKTLLQYHHNFKRIGNMFKKRNPKLQQEVYQLAEEIKHHLMSFKK</sequence>
<keyword evidence="2" id="KW-1185">Reference proteome</keyword>
<evidence type="ECO:0000313" key="2">
    <source>
        <dbReference type="Proteomes" id="UP000829476"/>
    </source>
</evidence>
<organism evidence="1 2">
    <name type="scientific">Zhouia spongiae</name>
    <dbReference type="NCBI Taxonomy" id="2202721"/>
    <lineage>
        <taxon>Bacteria</taxon>
        <taxon>Pseudomonadati</taxon>
        <taxon>Bacteroidota</taxon>
        <taxon>Flavobacteriia</taxon>
        <taxon>Flavobacteriales</taxon>
        <taxon>Flavobacteriaceae</taxon>
        <taxon>Zhouia</taxon>
    </lineage>
</organism>
<evidence type="ECO:0008006" key="3">
    <source>
        <dbReference type="Google" id="ProtNLM"/>
    </source>
</evidence>